<keyword evidence="2" id="KW-0547">Nucleotide-binding</keyword>
<dbReference type="GO" id="GO:0005524">
    <property type="term" value="F:ATP binding"/>
    <property type="evidence" value="ECO:0007669"/>
    <property type="project" value="UniProtKB-KW"/>
</dbReference>
<evidence type="ECO:0000259" key="4">
    <source>
        <dbReference type="SMART" id="SM00881"/>
    </source>
</evidence>
<dbReference type="KEGG" id="pcl:Pcal_1854"/>
<protein>
    <submittedName>
        <fullName evidence="5">CoA-binding domain protein</fullName>
    </submittedName>
</protein>
<dbReference type="HOGENOM" id="CLU_007415_2_3_2"/>
<dbReference type="Gene3D" id="3.40.50.261">
    <property type="entry name" value="Succinyl-CoA synthetase domains"/>
    <property type="match status" value="2"/>
</dbReference>
<keyword evidence="1" id="KW-0436">Ligase</keyword>
<dbReference type="InterPro" id="IPR043938">
    <property type="entry name" value="Ligase_CoA_dom"/>
</dbReference>
<dbReference type="eggNOG" id="arCOG01340">
    <property type="taxonomic scope" value="Archaea"/>
</dbReference>
<proteinExistence type="predicted"/>
<accession>A3MXA4</accession>
<dbReference type="GO" id="GO:0043758">
    <property type="term" value="F:acetate-CoA ligase (ADP-forming) activity"/>
    <property type="evidence" value="ECO:0007669"/>
    <property type="project" value="InterPro"/>
</dbReference>
<gene>
    <name evidence="5" type="ordered locus">Pcal_1854</name>
</gene>
<dbReference type="InterPro" id="IPR003781">
    <property type="entry name" value="CoA-bd"/>
</dbReference>
<dbReference type="SUPFAM" id="SSF52210">
    <property type="entry name" value="Succinyl-CoA synthetase domains"/>
    <property type="match status" value="2"/>
</dbReference>
<dbReference type="Pfam" id="PF13380">
    <property type="entry name" value="CoA_binding_2"/>
    <property type="match status" value="1"/>
</dbReference>
<reference evidence="5" key="1">
    <citation type="submission" date="2007-02" db="EMBL/GenBank/DDBJ databases">
        <title>Complete sequence of Pyrobaculum calidifontis JCM 11548.</title>
        <authorList>
            <consortium name="US DOE Joint Genome Institute"/>
            <person name="Copeland A."/>
            <person name="Lucas S."/>
            <person name="Lapidus A."/>
            <person name="Barry K."/>
            <person name="Glavina del Rio T."/>
            <person name="Dalin E."/>
            <person name="Tice H."/>
            <person name="Pitluck S."/>
            <person name="Chain P."/>
            <person name="Malfatti S."/>
            <person name="Shin M."/>
            <person name="Vergez L."/>
            <person name="Schmutz J."/>
            <person name="Larimer F."/>
            <person name="Land M."/>
            <person name="Hauser L."/>
            <person name="Kyrpides N."/>
            <person name="Mikhailova N."/>
            <person name="Cozen A.E."/>
            <person name="Fitz-Gibbon S.T."/>
            <person name="House C.H."/>
            <person name="Saltikov C."/>
            <person name="Lowe T.M."/>
            <person name="Richardson P."/>
        </authorList>
    </citation>
    <scope>NUCLEOTIDE SEQUENCE [LARGE SCALE GENOMIC DNA]</scope>
    <source>
        <strain evidence="5">JCM 11548</strain>
    </source>
</reference>
<evidence type="ECO:0000256" key="2">
    <source>
        <dbReference type="ARBA" id="ARBA00022741"/>
    </source>
</evidence>
<name>A3MXA4_PYRCJ</name>
<dbReference type="EMBL" id="CP000561">
    <property type="protein sequence ID" value="ABO09271.1"/>
    <property type="molecule type" value="Genomic_DNA"/>
</dbReference>
<dbReference type="AlphaFoldDB" id="A3MXA4"/>
<dbReference type="InterPro" id="IPR051538">
    <property type="entry name" value="Acyl-CoA_Synth/Transferase"/>
</dbReference>
<dbReference type="PANTHER" id="PTHR43334:SF2">
    <property type="entry name" value="ACETATE--COA LIGASE [ADP-FORMING]"/>
    <property type="match status" value="1"/>
</dbReference>
<keyword evidence="3" id="KW-0067">ATP-binding</keyword>
<dbReference type="InterPro" id="IPR016102">
    <property type="entry name" value="Succinyl-CoA_synth-like"/>
</dbReference>
<organism evidence="5 6">
    <name type="scientific">Pyrobaculum calidifontis (strain DSM 21063 / JCM 11548 / VA1)</name>
    <dbReference type="NCBI Taxonomy" id="410359"/>
    <lineage>
        <taxon>Archaea</taxon>
        <taxon>Thermoproteota</taxon>
        <taxon>Thermoprotei</taxon>
        <taxon>Thermoproteales</taxon>
        <taxon>Thermoproteaceae</taxon>
        <taxon>Pyrobaculum</taxon>
    </lineage>
</organism>
<evidence type="ECO:0000313" key="5">
    <source>
        <dbReference type="EMBL" id="ABO09271.1"/>
    </source>
</evidence>
<dbReference type="Gene3D" id="3.40.50.720">
    <property type="entry name" value="NAD(P)-binding Rossmann-like Domain"/>
    <property type="match status" value="1"/>
</dbReference>
<feature type="domain" description="CoA-binding" evidence="4">
    <location>
        <begin position="15"/>
        <end position="113"/>
    </location>
</feature>
<dbReference type="Pfam" id="PF13607">
    <property type="entry name" value="Succ_CoA_lig"/>
    <property type="match status" value="1"/>
</dbReference>
<dbReference type="Pfam" id="PF19045">
    <property type="entry name" value="Ligase_CoA_2"/>
    <property type="match status" value="1"/>
</dbReference>
<dbReference type="PANTHER" id="PTHR43334">
    <property type="entry name" value="ACETATE--COA LIGASE [ADP-FORMING]"/>
    <property type="match status" value="1"/>
</dbReference>
<dbReference type="STRING" id="410359.Pcal_1854"/>
<dbReference type="SUPFAM" id="SSF51735">
    <property type="entry name" value="NAD(P)-binding Rossmann-fold domains"/>
    <property type="match status" value="1"/>
</dbReference>
<dbReference type="SMART" id="SM00881">
    <property type="entry name" value="CoA_binding"/>
    <property type="match status" value="1"/>
</dbReference>
<dbReference type="InterPro" id="IPR036291">
    <property type="entry name" value="NAD(P)-bd_dom_sf"/>
</dbReference>
<dbReference type="Proteomes" id="UP000001431">
    <property type="component" value="Chromosome"/>
</dbReference>
<sequence>MYLNLCFLYSVISKLLDPQSAAIVGASPKPGTVGYVLLENLATRFKGRAYPVNPKYDVVELWGRKIKFYKSLLEVEDDIDVAVIATPAPTVPKILEEAGQKGIKAAVVISSGFAEAGNVELENWVKAVAKQYGIRLLGPNCIGVYNAYTNFDTQFLPVERAGRPPPGPIALISQSGAVATAIMDWAARRRLGMGFVVNYGNKADVTEVELLEAFAEDERVKVITMYMEGLKYPGEAKRLLDTVRRIAPKKPIVVYKAGRGSTAAQRAVRSHTAAMAGTYEMYHGLFKQAGAIEASSVREMFDMAKALATQPTPRGPRVLVVTDSGGMGVQAVDALEALGLEVPEVPESIAKELKRELLPFAAVSNPIDVTGSATDEHYKIVLDMLLPTAFFDMALVVTLMQVPGLTKNLAEYIIGAKKYGKPIVAVNFGGSELVQKFEEALEDSGVPTYPTPERAAKALWALYRYSQVRRRL</sequence>
<evidence type="ECO:0000313" key="6">
    <source>
        <dbReference type="Proteomes" id="UP000001431"/>
    </source>
</evidence>
<evidence type="ECO:0000256" key="1">
    <source>
        <dbReference type="ARBA" id="ARBA00022598"/>
    </source>
</evidence>
<evidence type="ECO:0000256" key="3">
    <source>
        <dbReference type="ARBA" id="ARBA00022840"/>
    </source>
</evidence>
<keyword evidence="6" id="KW-1185">Reference proteome</keyword>
<dbReference type="InterPro" id="IPR032875">
    <property type="entry name" value="Succ_CoA_lig_flav_dom"/>
</dbReference>